<sequence length="49" mass="5484">MTSLVNRSEPLPTLHLLHLQPRTFNLEPSTFNLQPSTFNRAFTIASSAS</sequence>
<name>A0A9Q9UVR5_MOOP1</name>
<organism evidence="1">
    <name type="scientific">Moorena producens (strain JHB)</name>
    <dbReference type="NCBI Taxonomy" id="1454205"/>
    <lineage>
        <taxon>Bacteria</taxon>
        <taxon>Bacillati</taxon>
        <taxon>Cyanobacteriota</taxon>
        <taxon>Cyanophyceae</taxon>
        <taxon>Coleofasciculales</taxon>
        <taxon>Coleofasciculaceae</taxon>
        <taxon>Moorena</taxon>
    </lineage>
</organism>
<reference evidence="1" key="2">
    <citation type="submission" date="2022-10" db="EMBL/GenBank/DDBJ databases">
        <authorList>
            <person name="Ngo T.-E."/>
        </authorList>
    </citation>
    <scope>NUCLEOTIDE SEQUENCE</scope>
    <source>
        <strain evidence="1">JHB</strain>
    </source>
</reference>
<dbReference type="EMBL" id="CP017708">
    <property type="protein sequence ID" value="WAN69108.1"/>
    <property type="molecule type" value="Genomic_DNA"/>
</dbReference>
<dbReference type="AlphaFoldDB" id="A0A9Q9UVR5"/>
<accession>A0A9Q9UVR5</accession>
<protein>
    <submittedName>
        <fullName evidence="1">Uncharacterized protein</fullName>
    </submittedName>
</protein>
<proteinExistence type="predicted"/>
<gene>
    <name evidence="1" type="ORF">BJP36_42870</name>
</gene>
<evidence type="ECO:0000313" key="1">
    <source>
        <dbReference type="EMBL" id="WAN69108.1"/>
    </source>
</evidence>
<dbReference type="Proteomes" id="UP000176944">
    <property type="component" value="Chromosome"/>
</dbReference>
<reference evidence="1" key="1">
    <citation type="journal article" date="2017" name="Proc. Natl. Acad. Sci. U.S.A.">
        <title>Comparative genomics uncovers the prolific and distinctive metabolic potential of the cyanobacterial genus Moorea.</title>
        <authorList>
            <person name="Leao T."/>
            <person name="Castelao G."/>
            <person name="Korobeynikov A."/>
            <person name="Monroe E.A."/>
            <person name="Podell S."/>
            <person name="Glukhov E."/>
            <person name="Allen E.E."/>
            <person name="Gerwick W.H."/>
            <person name="Gerwick L."/>
        </authorList>
    </citation>
    <scope>NUCLEOTIDE SEQUENCE</scope>
    <source>
        <strain evidence="1">JHB</strain>
    </source>
</reference>